<dbReference type="OrthoDB" id="9793162at2"/>
<dbReference type="InterPro" id="IPR036691">
    <property type="entry name" value="Endo/exonu/phosph_ase_sf"/>
</dbReference>
<name>A0A5B8YM42_9FLAO</name>
<dbReference type="InterPro" id="IPR005135">
    <property type="entry name" value="Endo/exonuclease/phosphatase"/>
</dbReference>
<dbReference type="EMBL" id="CP042476">
    <property type="protein sequence ID" value="QED37693.1"/>
    <property type="molecule type" value="Genomic_DNA"/>
</dbReference>
<evidence type="ECO:0000313" key="3">
    <source>
        <dbReference type="Proteomes" id="UP000321954"/>
    </source>
</evidence>
<dbReference type="InterPro" id="IPR050410">
    <property type="entry name" value="CCR4/nocturin_mRNA_transcr"/>
</dbReference>
<dbReference type="GO" id="GO:0004519">
    <property type="term" value="F:endonuclease activity"/>
    <property type="evidence" value="ECO:0007669"/>
    <property type="project" value="UniProtKB-KW"/>
</dbReference>
<protein>
    <submittedName>
        <fullName evidence="2">Endonuclease/exonuclease/phosphatase family protein</fullName>
    </submittedName>
</protein>
<keyword evidence="3" id="KW-1185">Reference proteome</keyword>
<dbReference type="SUPFAM" id="SSF56219">
    <property type="entry name" value="DNase I-like"/>
    <property type="match status" value="1"/>
</dbReference>
<keyword evidence="2" id="KW-0378">Hydrolase</keyword>
<feature type="domain" description="Endonuclease/exonuclease/phosphatase" evidence="1">
    <location>
        <begin position="25"/>
        <end position="267"/>
    </location>
</feature>
<keyword evidence="2" id="KW-0255">Endonuclease</keyword>
<dbReference type="Gene3D" id="3.60.10.10">
    <property type="entry name" value="Endonuclease/exonuclease/phosphatase"/>
    <property type="match status" value="1"/>
</dbReference>
<evidence type="ECO:0000313" key="2">
    <source>
        <dbReference type="EMBL" id="QED37693.1"/>
    </source>
</evidence>
<dbReference type="AlphaFoldDB" id="A0A5B8YM42"/>
<sequence length="277" mass="32257">MRKLFFIVFFNLILAFSINAQVKVMSYNIKYANENDGENSWSLRKDFLTRQIKFYEPHIFGVQEAVFLQMEHFTENLPNYKYVGVGREDGKTAGEYSAIFYDCTRYKVIMEDTFWLSQSPGKVSVGWDAAMERVCTYALFESKETKEKFWVFNTHFDHVGEQARKESVKLILSKIKELNTSSLPVILMGDLNLEPSHESIKLLAEKMHDSREYAKLVFGPEGTFNAYNFNAPVTRRIDYIFTGKEGIEVLKYAVLSDSWDLKYPSDHLPVFVELQFK</sequence>
<dbReference type="PANTHER" id="PTHR12121:SF36">
    <property type="entry name" value="ENDONUCLEASE_EXONUCLEASE_PHOSPHATASE DOMAIN-CONTAINING PROTEIN"/>
    <property type="match status" value="1"/>
</dbReference>
<dbReference type="RefSeq" id="WP_146833327.1">
    <property type="nucleotide sequence ID" value="NZ_CP042476.1"/>
</dbReference>
<dbReference type="Proteomes" id="UP000321954">
    <property type="component" value="Chromosome"/>
</dbReference>
<dbReference type="GO" id="GO:0000175">
    <property type="term" value="F:3'-5'-RNA exonuclease activity"/>
    <property type="evidence" value="ECO:0007669"/>
    <property type="project" value="TreeGrafter"/>
</dbReference>
<gene>
    <name evidence="2" type="ORF">FK178_08135</name>
</gene>
<keyword evidence="2" id="KW-0269">Exonuclease</keyword>
<reference evidence="2 3" key="1">
    <citation type="submission" date="2019-08" db="EMBL/GenBank/DDBJ databases">
        <title>Antarcticibacterium arcticum sp. nov., a bacterium isolated from marine sediment of the Canadian Beaufort Sea.</title>
        <authorList>
            <person name="Lee Y.M."/>
            <person name="Baek K."/>
            <person name="Lee D.-H."/>
            <person name="Shin S.C."/>
            <person name="Jin Y.K."/>
            <person name="Park Y."/>
        </authorList>
    </citation>
    <scope>NUCLEOTIDE SEQUENCE [LARGE SCALE GENOMIC DNA]</scope>
    <source>
        <strain evidence="2 3">PAMC 28998</strain>
    </source>
</reference>
<accession>A0A5B8YM42</accession>
<proteinExistence type="predicted"/>
<dbReference type="KEGG" id="anp:FK178_08135"/>
<evidence type="ECO:0000259" key="1">
    <source>
        <dbReference type="Pfam" id="PF03372"/>
    </source>
</evidence>
<organism evidence="2 3">
    <name type="scientific">Antarcticibacterium arcticum</name>
    <dbReference type="NCBI Taxonomy" id="2585771"/>
    <lineage>
        <taxon>Bacteria</taxon>
        <taxon>Pseudomonadati</taxon>
        <taxon>Bacteroidota</taxon>
        <taxon>Flavobacteriia</taxon>
        <taxon>Flavobacteriales</taxon>
        <taxon>Flavobacteriaceae</taxon>
        <taxon>Antarcticibacterium</taxon>
    </lineage>
</organism>
<dbReference type="PANTHER" id="PTHR12121">
    <property type="entry name" value="CARBON CATABOLITE REPRESSOR PROTEIN 4"/>
    <property type="match status" value="1"/>
</dbReference>
<dbReference type="Pfam" id="PF03372">
    <property type="entry name" value="Exo_endo_phos"/>
    <property type="match status" value="1"/>
</dbReference>
<dbReference type="CDD" id="cd09083">
    <property type="entry name" value="EEP-1"/>
    <property type="match status" value="1"/>
</dbReference>
<keyword evidence="2" id="KW-0540">Nuclease</keyword>